<evidence type="ECO:0000256" key="2">
    <source>
        <dbReference type="ARBA" id="ARBA00023315"/>
    </source>
</evidence>
<evidence type="ECO:0000256" key="3">
    <source>
        <dbReference type="ARBA" id="ARBA00048462"/>
    </source>
</evidence>
<keyword evidence="8" id="KW-1185">Reference proteome</keyword>
<dbReference type="PANTHER" id="PTHR42681">
    <property type="entry name" value="MALONYL-COA-ACYL CARRIER PROTEIN TRANSACYLASE, MITOCHONDRIAL"/>
    <property type="match status" value="1"/>
</dbReference>
<dbReference type="PIRSF" id="PIRSF000446">
    <property type="entry name" value="Mct"/>
    <property type="match status" value="1"/>
</dbReference>
<keyword evidence="2 4" id="KW-0012">Acyltransferase</keyword>
<dbReference type="InterPro" id="IPR001227">
    <property type="entry name" value="Ac_transferase_dom_sf"/>
</dbReference>
<dbReference type="Gene3D" id="3.40.366.10">
    <property type="entry name" value="Malonyl-Coenzyme A Acyl Carrier Protein, domain 2"/>
    <property type="match status" value="1"/>
</dbReference>
<gene>
    <name evidence="7" type="ORF">GA0070563_104184</name>
</gene>
<keyword evidence="1 4" id="KW-0808">Transferase</keyword>
<dbReference type="Proteomes" id="UP000183585">
    <property type="component" value="Unassembled WGS sequence"/>
</dbReference>
<evidence type="ECO:0000259" key="6">
    <source>
        <dbReference type="SMART" id="SM00827"/>
    </source>
</evidence>
<dbReference type="SMART" id="SM00827">
    <property type="entry name" value="PKS_AT"/>
    <property type="match status" value="1"/>
</dbReference>
<dbReference type="Gene3D" id="3.30.70.250">
    <property type="entry name" value="Malonyl-CoA ACP transacylase, ACP-binding"/>
    <property type="match status" value="1"/>
</dbReference>
<dbReference type="InterPro" id="IPR016035">
    <property type="entry name" value="Acyl_Trfase/lysoPLipase"/>
</dbReference>
<evidence type="ECO:0000313" key="7">
    <source>
        <dbReference type="EMBL" id="SCF02625.1"/>
    </source>
</evidence>
<feature type="active site" evidence="5">
    <location>
        <position position="87"/>
    </location>
</feature>
<feature type="active site" evidence="5">
    <location>
        <position position="192"/>
    </location>
</feature>
<dbReference type="SUPFAM" id="SSF55048">
    <property type="entry name" value="Probable ACP-binding domain of malonyl-CoA ACP transacylase"/>
    <property type="match status" value="1"/>
</dbReference>
<dbReference type="SUPFAM" id="SSF52151">
    <property type="entry name" value="FabD/lysophospholipase-like"/>
    <property type="match status" value="1"/>
</dbReference>
<dbReference type="GO" id="GO:0004314">
    <property type="term" value="F:[acyl-carrier-protein] S-malonyltransferase activity"/>
    <property type="evidence" value="ECO:0007669"/>
    <property type="project" value="UniProtKB-EC"/>
</dbReference>
<organism evidence="7 8">
    <name type="scientific">Micromonospora carbonacea</name>
    <dbReference type="NCBI Taxonomy" id="47853"/>
    <lineage>
        <taxon>Bacteria</taxon>
        <taxon>Bacillati</taxon>
        <taxon>Actinomycetota</taxon>
        <taxon>Actinomycetes</taxon>
        <taxon>Micromonosporales</taxon>
        <taxon>Micromonosporaceae</taxon>
        <taxon>Micromonospora</taxon>
    </lineage>
</organism>
<dbReference type="Pfam" id="PF00698">
    <property type="entry name" value="Acyl_transf_1"/>
    <property type="match status" value="1"/>
</dbReference>
<evidence type="ECO:0000256" key="5">
    <source>
        <dbReference type="PIRSR" id="PIRSR000446-1"/>
    </source>
</evidence>
<evidence type="ECO:0000313" key="8">
    <source>
        <dbReference type="Proteomes" id="UP000183585"/>
    </source>
</evidence>
<dbReference type="RefSeq" id="WP_074474238.1">
    <property type="nucleotide sequence ID" value="NZ_FMCT01000004.1"/>
</dbReference>
<protein>
    <recommendedName>
        <fullName evidence="4">Malonyl CoA-acyl carrier protein transacylase</fullName>
        <ecNumber evidence="4">2.3.1.39</ecNumber>
    </recommendedName>
</protein>
<dbReference type="GO" id="GO:0006633">
    <property type="term" value="P:fatty acid biosynthetic process"/>
    <property type="evidence" value="ECO:0007669"/>
    <property type="project" value="TreeGrafter"/>
</dbReference>
<accession>A0A1C4X2D7</accession>
<evidence type="ECO:0000256" key="4">
    <source>
        <dbReference type="PIRNR" id="PIRNR000446"/>
    </source>
</evidence>
<proteinExistence type="inferred from homology"/>
<dbReference type="InterPro" id="IPR014043">
    <property type="entry name" value="Acyl_transferase_dom"/>
</dbReference>
<dbReference type="InterPro" id="IPR024925">
    <property type="entry name" value="Malonyl_CoA-ACP_transAc"/>
</dbReference>
<feature type="domain" description="Malonyl-CoA:ACP transacylase (MAT)" evidence="6">
    <location>
        <begin position="5"/>
        <end position="277"/>
    </location>
</feature>
<sequence length="278" mass="29336">MRCLLFPGQGVQRRGMGAGLFEQFPDITALADDILGYSIEELCVRDPGRRLRDTRHAQPAVFVVNALLGFRQVAEESDGYPFFAGHSLGEYNALVAAGVLEFETALRLVNRRGALMAGVTGGGMSAVQGVPAAFVQRALRETGLANVHVANFNADTQTTIAGDRVEVAVAAKAIGALPGARVVPLNVSGPFHTPLMAPVEAQLRAELRDCAFATGHGTVVSSVTGEVFAPARGPDLLARQVTAPVQWVRAVATLRAAGVTRFDEVNGSTLNALVSRIH</sequence>
<dbReference type="GO" id="GO:0005829">
    <property type="term" value="C:cytosol"/>
    <property type="evidence" value="ECO:0007669"/>
    <property type="project" value="TreeGrafter"/>
</dbReference>
<dbReference type="AlphaFoldDB" id="A0A1C4X2D7"/>
<dbReference type="PANTHER" id="PTHR42681:SF1">
    <property type="entry name" value="MALONYL-COA-ACYL CARRIER PROTEIN TRANSACYLASE, MITOCHONDRIAL"/>
    <property type="match status" value="1"/>
</dbReference>
<reference evidence="8" key="1">
    <citation type="submission" date="2016-06" db="EMBL/GenBank/DDBJ databases">
        <authorList>
            <person name="Varghese N."/>
            <person name="Submissions Spin"/>
        </authorList>
    </citation>
    <scope>NUCLEOTIDE SEQUENCE [LARGE SCALE GENOMIC DNA]</scope>
    <source>
        <strain evidence="8">DSM 43168</strain>
    </source>
</reference>
<comment type="catalytic activity">
    <reaction evidence="3 4">
        <text>holo-[ACP] + malonyl-CoA = malonyl-[ACP] + CoA</text>
        <dbReference type="Rhea" id="RHEA:41792"/>
        <dbReference type="Rhea" id="RHEA-COMP:9623"/>
        <dbReference type="Rhea" id="RHEA-COMP:9685"/>
        <dbReference type="ChEBI" id="CHEBI:57287"/>
        <dbReference type="ChEBI" id="CHEBI:57384"/>
        <dbReference type="ChEBI" id="CHEBI:64479"/>
        <dbReference type="ChEBI" id="CHEBI:78449"/>
        <dbReference type="EC" id="2.3.1.39"/>
    </reaction>
</comment>
<dbReference type="InterPro" id="IPR016036">
    <property type="entry name" value="Malonyl_transacylase_ACP-bd"/>
</dbReference>
<evidence type="ECO:0000256" key="1">
    <source>
        <dbReference type="ARBA" id="ARBA00022679"/>
    </source>
</evidence>
<dbReference type="EMBL" id="FMCT01000004">
    <property type="protein sequence ID" value="SCF02625.1"/>
    <property type="molecule type" value="Genomic_DNA"/>
</dbReference>
<name>A0A1C4X2D7_9ACTN</name>
<dbReference type="EC" id="2.3.1.39" evidence="4"/>
<comment type="similarity">
    <text evidence="4">Belongs to the fabD family.</text>
</comment>
<dbReference type="InterPro" id="IPR050858">
    <property type="entry name" value="Mal-CoA-ACP_Trans/PKS_FabD"/>
</dbReference>